<reference evidence="3" key="1">
    <citation type="submission" date="2025-08" db="UniProtKB">
        <authorList>
            <consortium name="RefSeq"/>
        </authorList>
    </citation>
    <scope>IDENTIFICATION</scope>
    <source>
        <strain evidence="3">Mau12</strain>
        <tissue evidence="3">Whole Body</tissue>
    </source>
</reference>
<feature type="domain" description="UBC core" evidence="1">
    <location>
        <begin position="15"/>
        <end position="178"/>
    </location>
</feature>
<dbReference type="SUPFAM" id="SSF54495">
    <property type="entry name" value="UBC-like"/>
    <property type="match status" value="1"/>
</dbReference>
<dbReference type="Pfam" id="PF00179">
    <property type="entry name" value="UQ_con"/>
    <property type="match status" value="1"/>
</dbReference>
<organism evidence="2 3">
    <name type="scientific">Drosophila mauritiana</name>
    <name type="common">Fruit fly</name>
    <dbReference type="NCBI Taxonomy" id="7226"/>
    <lineage>
        <taxon>Eukaryota</taxon>
        <taxon>Metazoa</taxon>
        <taxon>Ecdysozoa</taxon>
        <taxon>Arthropoda</taxon>
        <taxon>Hexapoda</taxon>
        <taxon>Insecta</taxon>
        <taxon>Pterygota</taxon>
        <taxon>Neoptera</taxon>
        <taxon>Endopterygota</taxon>
        <taxon>Diptera</taxon>
        <taxon>Brachycera</taxon>
        <taxon>Muscomorpha</taxon>
        <taxon>Ephydroidea</taxon>
        <taxon>Drosophilidae</taxon>
        <taxon>Drosophila</taxon>
        <taxon>Sophophora</taxon>
    </lineage>
</organism>
<accession>A0A6P8JLA1</accession>
<evidence type="ECO:0000259" key="1">
    <source>
        <dbReference type="PROSITE" id="PS50127"/>
    </source>
</evidence>
<dbReference type="SMART" id="SM00212">
    <property type="entry name" value="UBCc"/>
    <property type="match status" value="1"/>
</dbReference>
<evidence type="ECO:0000313" key="2">
    <source>
        <dbReference type="Proteomes" id="UP000515162"/>
    </source>
</evidence>
<dbReference type="Proteomes" id="UP000515162">
    <property type="component" value="Chromosome 2R"/>
</dbReference>
<sequence>MWYTTVRNPSIALIKQGYHILAEYNLVKEELKNIYAIPTYACGLHWFGVIFVHSGIYAGSVFRFSILLPDNFPVDISLPTVVFSTAVLHPHICPQNKTLDLAHFLNEWRKEEHHIWHVLRYIQAIFADPEGSICTGQSSSGDLVVMDEVRNMDALNMLAKSRPEYIKRVQEQAILSRNLIYDRPPTEDPHYIIVEPYCAERHLKFMDQLKSPCWKEATSMDCTQPSQYLGHIDSSRQLDEEEVEKLHRRLIPEPQREEAEVSM</sequence>
<dbReference type="AlphaFoldDB" id="A0A6P8JLA1"/>
<protein>
    <submittedName>
        <fullName evidence="3">Protein crossbronx-like</fullName>
    </submittedName>
</protein>
<dbReference type="PROSITE" id="PS50127">
    <property type="entry name" value="UBC_2"/>
    <property type="match status" value="1"/>
</dbReference>
<dbReference type="RefSeq" id="XP_033153604.1">
    <property type="nucleotide sequence ID" value="XM_033297713.1"/>
</dbReference>
<proteinExistence type="predicted"/>
<keyword evidence="2" id="KW-1185">Reference proteome</keyword>
<name>A0A6P8JLA1_DROMA</name>
<dbReference type="InterPro" id="IPR016135">
    <property type="entry name" value="UBQ-conjugating_enzyme/RWD"/>
</dbReference>
<dbReference type="InterPro" id="IPR000608">
    <property type="entry name" value="UBC"/>
</dbReference>
<dbReference type="Gene3D" id="3.10.110.10">
    <property type="entry name" value="Ubiquitin Conjugating Enzyme"/>
    <property type="match status" value="1"/>
</dbReference>
<dbReference type="GeneID" id="117136695"/>
<evidence type="ECO:0000313" key="3">
    <source>
        <dbReference type="RefSeq" id="XP_033153604.1"/>
    </source>
</evidence>
<dbReference type="CDD" id="cd23814">
    <property type="entry name" value="UEV_AKTIP"/>
    <property type="match status" value="1"/>
</dbReference>
<gene>
    <name evidence="3" type="primary">LOC117136695</name>
</gene>